<dbReference type="AlphaFoldDB" id="A0A6A2XY32"/>
<dbReference type="InterPro" id="IPR036986">
    <property type="entry name" value="S4_RNA-bd_sf"/>
</dbReference>
<dbReference type="InterPro" id="IPR020094">
    <property type="entry name" value="TruA/RsuA/RluB/E/F_N"/>
</dbReference>
<proteinExistence type="inferred from homology"/>
<evidence type="ECO:0000256" key="1">
    <source>
        <dbReference type="ARBA" id="ARBA00008348"/>
    </source>
</evidence>
<feature type="domain" description="RNA-binding S4" evidence="5">
    <location>
        <begin position="162"/>
        <end position="221"/>
    </location>
</feature>
<dbReference type="SMART" id="SM00363">
    <property type="entry name" value="S4"/>
    <property type="match status" value="1"/>
</dbReference>
<dbReference type="GO" id="GO:0003723">
    <property type="term" value="F:RNA binding"/>
    <property type="evidence" value="ECO:0007669"/>
    <property type="project" value="UniProtKB-KW"/>
</dbReference>
<feature type="compositionally biased region" description="Pro residues" evidence="4">
    <location>
        <begin position="48"/>
        <end position="60"/>
    </location>
</feature>
<dbReference type="PROSITE" id="PS50889">
    <property type="entry name" value="S4"/>
    <property type="match status" value="1"/>
</dbReference>
<dbReference type="Pfam" id="PF01479">
    <property type="entry name" value="S4"/>
    <property type="match status" value="1"/>
</dbReference>
<dbReference type="Pfam" id="PF00849">
    <property type="entry name" value="PseudoU_synth_2"/>
    <property type="match status" value="1"/>
</dbReference>
<dbReference type="GO" id="GO:0001522">
    <property type="term" value="P:pseudouridine synthesis"/>
    <property type="evidence" value="ECO:0007669"/>
    <property type="project" value="InterPro"/>
</dbReference>
<dbReference type="GO" id="GO:0000488">
    <property type="term" value="P:maturation of LSU-rRNA from tetracistronic rRNA transcript (SSU-rRNA, LSU-rRNA, 4.5S-rRNA, 5S-rRNA)"/>
    <property type="evidence" value="ECO:0007669"/>
    <property type="project" value="TreeGrafter"/>
</dbReference>
<gene>
    <name evidence="6" type="ORF">F3Y22_tig00111877pilonHSYRG00441</name>
</gene>
<evidence type="ECO:0000256" key="2">
    <source>
        <dbReference type="ARBA" id="ARBA00023235"/>
    </source>
</evidence>
<dbReference type="InterPro" id="IPR050343">
    <property type="entry name" value="RsuA_PseudoU_synthase"/>
</dbReference>
<dbReference type="PANTHER" id="PTHR47683">
    <property type="entry name" value="PSEUDOURIDINE SYNTHASE FAMILY PROTEIN-RELATED"/>
    <property type="match status" value="1"/>
</dbReference>
<dbReference type="SUPFAM" id="SSF55120">
    <property type="entry name" value="Pseudouridine synthase"/>
    <property type="match status" value="1"/>
</dbReference>
<feature type="region of interest" description="Disordered" evidence="4">
    <location>
        <begin position="45"/>
        <end position="74"/>
    </location>
</feature>
<dbReference type="FunFam" id="3.10.290.10:FF:000003">
    <property type="entry name" value="Pseudouridine synthase"/>
    <property type="match status" value="1"/>
</dbReference>
<dbReference type="GO" id="GO:0000489">
    <property type="term" value="P:maturation of SSU-rRNA from tetracistronic rRNA transcript (SSU-rRNA, LSU-rRNA, 4.5S-rRNA, 5S-rRNA)"/>
    <property type="evidence" value="ECO:0007669"/>
    <property type="project" value="TreeGrafter"/>
</dbReference>
<dbReference type="GO" id="GO:0009507">
    <property type="term" value="C:chloroplast"/>
    <property type="evidence" value="ECO:0007669"/>
    <property type="project" value="TreeGrafter"/>
</dbReference>
<dbReference type="PROSITE" id="PS01149">
    <property type="entry name" value="PSI_RSU"/>
    <property type="match status" value="1"/>
</dbReference>
<keyword evidence="7" id="KW-1185">Reference proteome</keyword>
<dbReference type="GO" id="GO:0009982">
    <property type="term" value="F:pseudouridine synthase activity"/>
    <property type="evidence" value="ECO:0007669"/>
    <property type="project" value="InterPro"/>
</dbReference>
<dbReference type="InterPro" id="IPR020103">
    <property type="entry name" value="PsdUridine_synth_cat_dom_sf"/>
</dbReference>
<dbReference type="EMBL" id="VEPZ02001457">
    <property type="protein sequence ID" value="KAE8672025.1"/>
    <property type="molecule type" value="Genomic_DNA"/>
</dbReference>
<sequence>MAALSSLHHISATLSLLGLAKPSLSSTPFRRLPPITSSSLQFNIKFAPPTPKPKPRPPPNLKSDAVLDADSESPPNGQFFIPWIVRGEDGNLKLQAHPPASFINALADAKTQKPKKKVAKEVKKKKEVSAVGAAGIEQPAPSPKLSKAARRFYNENFRDPPQRLSKVLAAAGVASRRGSEELIFNGKVTVNGSVCNAPQTRVDPSKDIIYVNGNRLPKKLPPKVYLALNKPKGCICSSGEKEFKSALDLFEDYLKTWDKINPGSPKPRLFTVGRLDVATTGLIIVTNDGDFAQKLSHPSSNLTKEYIATIDGEVRKRHLIAISEGTEIEGVLCVPDSVELLPKQPDLSRPRIRIVVHEGRNHEVRELVKNAGLEIHSLKRLRIERPSCNGLEELKQSLLQRKHIGRLAATSEASAFRLVFNGSRERKIPLCIIVIIIWKSHNS</sequence>
<reference evidence="6" key="1">
    <citation type="submission" date="2019-09" db="EMBL/GenBank/DDBJ databases">
        <title>Draft genome information of white flower Hibiscus syriacus.</title>
        <authorList>
            <person name="Kim Y.-M."/>
        </authorList>
    </citation>
    <scope>NUCLEOTIDE SEQUENCE [LARGE SCALE GENOMIC DNA]</scope>
    <source>
        <strain evidence="6">YM2019G1</strain>
    </source>
</reference>
<dbReference type="FunFam" id="3.30.70.1560:FF:000004">
    <property type="entry name" value="Ribosomal large subunit pseudouridine synthase B"/>
    <property type="match status" value="1"/>
</dbReference>
<dbReference type="InterPro" id="IPR042092">
    <property type="entry name" value="PsdUridine_s_RsuA/RluB/E/F_cat"/>
</dbReference>
<dbReference type="FunFam" id="3.30.70.580:FF:000013">
    <property type="entry name" value="Ribosomal large subunit pseudouridine synthase B"/>
    <property type="match status" value="1"/>
</dbReference>
<dbReference type="Gene3D" id="3.30.70.1560">
    <property type="entry name" value="Alpha-L RNA-binding motif"/>
    <property type="match status" value="1"/>
</dbReference>
<name>A0A6A2XY32_HIBSY</name>
<protein>
    <submittedName>
        <fullName evidence="6">Pseudouridine synthase family protein isoform 2</fullName>
    </submittedName>
</protein>
<evidence type="ECO:0000259" key="5">
    <source>
        <dbReference type="SMART" id="SM00363"/>
    </source>
</evidence>
<dbReference type="GO" id="GO:0032544">
    <property type="term" value="P:plastid translation"/>
    <property type="evidence" value="ECO:0007669"/>
    <property type="project" value="TreeGrafter"/>
</dbReference>
<comment type="similarity">
    <text evidence="1">Belongs to the pseudouridine synthase RsuA family.</text>
</comment>
<keyword evidence="2" id="KW-0413">Isomerase</keyword>
<accession>A0A6A2XY32</accession>
<evidence type="ECO:0000313" key="7">
    <source>
        <dbReference type="Proteomes" id="UP000436088"/>
    </source>
</evidence>
<dbReference type="PANTHER" id="PTHR47683:SF2">
    <property type="entry name" value="RNA-BINDING S4 DOMAIN-CONTAINING PROTEIN"/>
    <property type="match status" value="1"/>
</dbReference>
<dbReference type="Gene3D" id="3.30.70.580">
    <property type="entry name" value="Pseudouridine synthase I, catalytic domain, N-terminal subdomain"/>
    <property type="match status" value="1"/>
</dbReference>
<dbReference type="InterPro" id="IPR002942">
    <property type="entry name" value="S4_RNA-bd"/>
</dbReference>
<dbReference type="Gene3D" id="3.10.290.10">
    <property type="entry name" value="RNA-binding S4 domain"/>
    <property type="match status" value="1"/>
</dbReference>
<organism evidence="6 7">
    <name type="scientific">Hibiscus syriacus</name>
    <name type="common">Rose of Sharon</name>
    <dbReference type="NCBI Taxonomy" id="106335"/>
    <lineage>
        <taxon>Eukaryota</taxon>
        <taxon>Viridiplantae</taxon>
        <taxon>Streptophyta</taxon>
        <taxon>Embryophyta</taxon>
        <taxon>Tracheophyta</taxon>
        <taxon>Spermatophyta</taxon>
        <taxon>Magnoliopsida</taxon>
        <taxon>eudicotyledons</taxon>
        <taxon>Gunneridae</taxon>
        <taxon>Pentapetalae</taxon>
        <taxon>rosids</taxon>
        <taxon>malvids</taxon>
        <taxon>Malvales</taxon>
        <taxon>Malvaceae</taxon>
        <taxon>Malvoideae</taxon>
        <taxon>Hibiscus</taxon>
    </lineage>
</organism>
<dbReference type="Proteomes" id="UP000436088">
    <property type="component" value="Unassembled WGS sequence"/>
</dbReference>
<evidence type="ECO:0000313" key="6">
    <source>
        <dbReference type="EMBL" id="KAE8672025.1"/>
    </source>
</evidence>
<evidence type="ECO:0000256" key="4">
    <source>
        <dbReference type="SAM" id="MobiDB-lite"/>
    </source>
</evidence>
<comment type="caution">
    <text evidence="6">The sequence shown here is derived from an EMBL/GenBank/DDBJ whole genome shotgun (WGS) entry which is preliminary data.</text>
</comment>
<keyword evidence="3" id="KW-0694">RNA-binding</keyword>
<dbReference type="CDD" id="cd00165">
    <property type="entry name" value="S4"/>
    <property type="match status" value="1"/>
</dbReference>
<dbReference type="SUPFAM" id="SSF55174">
    <property type="entry name" value="Alpha-L RNA-binding motif"/>
    <property type="match status" value="1"/>
</dbReference>
<dbReference type="InterPro" id="IPR006145">
    <property type="entry name" value="PsdUridine_synth_RsuA/RluA"/>
</dbReference>
<dbReference type="InterPro" id="IPR018496">
    <property type="entry name" value="PsdUridine_synth_RsuA/RluB_CS"/>
</dbReference>
<evidence type="ECO:0000256" key="3">
    <source>
        <dbReference type="PROSITE-ProRule" id="PRU00182"/>
    </source>
</evidence>